<dbReference type="InterPro" id="IPR038078">
    <property type="entry name" value="PhoU-like_sf"/>
</dbReference>
<reference evidence="9 10" key="1">
    <citation type="submission" date="2020-08" db="EMBL/GenBank/DDBJ databases">
        <title>A Genomic Blueprint of the Chicken Gut Microbiome.</title>
        <authorList>
            <person name="Gilroy R."/>
            <person name="Ravi A."/>
            <person name="Getino M."/>
            <person name="Pursley I."/>
            <person name="Horton D.L."/>
            <person name="Alikhan N.-F."/>
            <person name="Baker D."/>
            <person name="Gharbi K."/>
            <person name="Hall N."/>
            <person name="Watson M."/>
            <person name="Adriaenssens E.M."/>
            <person name="Foster-Nyarko E."/>
            <person name="Jarju S."/>
            <person name="Secka A."/>
            <person name="Antonio M."/>
            <person name="Oren A."/>
            <person name="Chaudhuri R."/>
            <person name="La Ragione R.M."/>
            <person name="Hildebrand F."/>
            <person name="Pallen M.J."/>
        </authorList>
    </citation>
    <scope>NUCLEOTIDE SEQUENCE [LARGE SCALE GENOMIC DNA]</scope>
    <source>
        <strain evidence="9 10">Sa2CUA2</strain>
    </source>
</reference>
<keyword evidence="2" id="KW-1003">Cell membrane</keyword>
<dbReference type="Pfam" id="PF02690">
    <property type="entry name" value="Na_Pi_cotrans"/>
    <property type="match status" value="2"/>
</dbReference>
<feature type="region of interest" description="Disordered" evidence="6">
    <location>
        <begin position="542"/>
        <end position="579"/>
    </location>
</feature>
<comment type="caution">
    <text evidence="9">The sequence shown here is derived from an EMBL/GenBank/DDBJ whole genome shotgun (WGS) entry which is preliminary data.</text>
</comment>
<evidence type="ECO:0000313" key="10">
    <source>
        <dbReference type="Proteomes" id="UP000611945"/>
    </source>
</evidence>
<evidence type="ECO:0000256" key="3">
    <source>
        <dbReference type="ARBA" id="ARBA00022692"/>
    </source>
</evidence>
<feature type="transmembrane region" description="Helical" evidence="7">
    <location>
        <begin position="6"/>
        <end position="25"/>
    </location>
</feature>
<feature type="transmembrane region" description="Helical" evidence="7">
    <location>
        <begin position="238"/>
        <end position="257"/>
    </location>
</feature>
<evidence type="ECO:0000256" key="4">
    <source>
        <dbReference type="ARBA" id="ARBA00022989"/>
    </source>
</evidence>
<feature type="transmembrane region" description="Helical" evidence="7">
    <location>
        <begin position="104"/>
        <end position="121"/>
    </location>
</feature>
<gene>
    <name evidence="9" type="ORF">H9642_05240</name>
</gene>
<dbReference type="NCBIfam" id="TIGR00704">
    <property type="entry name" value="NaPi_cotrn_rel"/>
    <property type="match status" value="1"/>
</dbReference>
<evidence type="ECO:0000256" key="2">
    <source>
        <dbReference type="ARBA" id="ARBA00022475"/>
    </source>
</evidence>
<dbReference type="RefSeq" id="WP_433962671.1">
    <property type="nucleotide sequence ID" value="NZ_JACSQG010000002.1"/>
</dbReference>
<dbReference type="NCBIfam" id="NF037997">
    <property type="entry name" value="Na_Pi_symport"/>
    <property type="match status" value="1"/>
</dbReference>
<evidence type="ECO:0000259" key="8">
    <source>
        <dbReference type="Pfam" id="PF01895"/>
    </source>
</evidence>
<proteinExistence type="predicted"/>
<comment type="subcellular location">
    <subcellularLocation>
        <location evidence="1">Cell membrane</location>
        <topology evidence="1">Multi-pass membrane protein</topology>
    </subcellularLocation>
</comment>
<dbReference type="PANTHER" id="PTHR10010">
    <property type="entry name" value="SOLUTE CARRIER FAMILY 34 SODIUM PHOSPHATE , MEMBER 2-RELATED"/>
    <property type="match status" value="1"/>
</dbReference>
<dbReference type="Pfam" id="PF01895">
    <property type="entry name" value="PhoU"/>
    <property type="match status" value="1"/>
</dbReference>
<evidence type="ECO:0000256" key="5">
    <source>
        <dbReference type="ARBA" id="ARBA00023136"/>
    </source>
</evidence>
<sequence length="579" mass="62456">MLTLLNLLSAVALLIWGTHIVRTGIMRVYGSQLRTALSHSTRNLPLAFTAGIAVTALVQSSNATALLATSFVAEGLMALAPALAIMLGADVGTALMARVLTLELSWLSPLLIFLGVILFLSRKQTRLGQFGRVQIGVGLILLALQLIVAAAQPITESNGIKVLFAELTGDLLLDALVGAVFALLSYSSLAAVLITATLASADLVSLPVAIGLVIGANIGSGVLALLNSSLQSAAGRRVALGSLLYKIIGLLLIMPVLDVLVDWITSLPLDNASLVIGFHLLYNTLRCLLMLPTVHAMARLCTWLLPERPDTGGVARPRHLDRAALETPSLALANAARETLRIGDLVEQMLEHFKAVLHNDDQEAGKTIRSLDDDVDALHSAVKLYLAQMPREDLAEQEARRWAEIIELTVNLEHAGDLVEHMLSKLQSHKKARLHSFSDSGLEELTELHAQLQANLRLGLSVFLTGDRANARQLLREKRRFRIRERRLTHAHVTRLGNKVVQSLESSAVHLELIADMKRLNSIFCASAYAILEQEETGALSVSDSFEGTPDRHGTAEVHLTPANDSATALPPTAHPDGR</sequence>
<dbReference type="EMBL" id="JACSQG010000002">
    <property type="protein sequence ID" value="MBD7976589.1"/>
    <property type="molecule type" value="Genomic_DNA"/>
</dbReference>
<feature type="transmembrane region" description="Helical" evidence="7">
    <location>
        <begin position="133"/>
        <end position="151"/>
    </location>
</feature>
<dbReference type="SUPFAM" id="SSF109755">
    <property type="entry name" value="PhoU-like"/>
    <property type="match status" value="1"/>
</dbReference>
<dbReference type="Proteomes" id="UP000611945">
    <property type="component" value="Unassembled WGS sequence"/>
</dbReference>
<accession>A0ABR8TMS1</accession>
<feature type="transmembrane region" description="Helical" evidence="7">
    <location>
        <begin position="171"/>
        <end position="198"/>
    </location>
</feature>
<dbReference type="InterPro" id="IPR026022">
    <property type="entry name" value="PhoU_dom"/>
</dbReference>
<feature type="domain" description="PhoU" evidence="8">
    <location>
        <begin position="340"/>
        <end position="423"/>
    </location>
</feature>
<evidence type="ECO:0000313" key="9">
    <source>
        <dbReference type="EMBL" id="MBD7976589.1"/>
    </source>
</evidence>
<keyword evidence="5 7" id="KW-0472">Membrane</keyword>
<dbReference type="NCBIfam" id="TIGR01013">
    <property type="entry name" value="2a58"/>
    <property type="match status" value="1"/>
</dbReference>
<feature type="transmembrane region" description="Helical" evidence="7">
    <location>
        <begin position="204"/>
        <end position="226"/>
    </location>
</feature>
<protein>
    <submittedName>
        <fullName evidence="9">Na/Pi cotransporter family protein</fullName>
    </submittedName>
</protein>
<dbReference type="Gene3D" id="1.20.58.220">
    <property type="entry name" value="Phosphate transport system protein phou homolog 2, domain 2"/>
    <property type="match status" value="1"/>
</dbReference>
<evidence type="ECO:0000256" key="1">
    <source>
        <dbReference type="ARBA" id="ARBA00004651"/>
    </source>
</evidence>
<organism evidence="9 10">
    <name type="scientific">Serpens gallinarum</name>
    <dbReference type="NCBI Taxonomy" id="2763075"/>
    <lineage>
        <taxon>Bacteria</taxon>
        <taxon>Pseudomonadati</taxon>
        <taxon>Pseudomonadota</taxon>
        <taxon>Gammaproteobacteria</taxon>
        <taxon>Pseudomonadales</taxon>
        <taxon>Pseudomonadaceae</taxon>
        <taxon>Pseudomonas</taxon>
    </lineage>
</organism>
<dbReference type="InterPro" id="IPR004633">
    <property type="entry name" value="NaPi_cotrn-rel/YqeW-like"/>
</dbReference>
<evidence type="ECO:0000256" key="6">
    <source>
        <dbReference type="SAM" id="MobiDB-lite"/>
    </source>
</evidence>
<dbReference type="PANTHER" id="PTHR10010:SF39">
    <property type="entry name" value="PHOU DOMAIN-CONTAINING PROTEIN"/>
    <property type="match status" value="1"/>
</dbReference>
<keyword evidence="3 7" id="KW-0812">Transmembrane</keyword>
<evidence type="ECO:0000256" key="7">
    <source>
        <dbReference type="SAM" id="Phobius"/>
    </source>
</evidence>
<name>A0ABR8TMS1_9PSED</name>
<dbReference type="InterPro" id="IPR003841">
    <property type="entry name" value="Na/Pi_transpt"/>
</dbReference>
<feature type="transmembrane region" description="Helical" evidence="7">
    <location>
        <begin position="46"/>
        <end position="72"/>
    </location>
</feature>
<keyword evidence="4 7" id="KW-1133">Transmembrane helix</keyword>
<keyword evidence="10" id="KW-1185">Reference proteome</keyword>